<proteinExistence type="predicted"/>
<evidence type="ECO:0000313" key="3">
    <source>
        <dbReference type="EMBL" id="OEJ22277.1"/>
    </source>
</evidence>
<protein>
    <recommendedName>
        <fullName evidence="5">Secreted protein</fullName>
    </recommendedName>
</protein>
<dbReference type="AlphaFoldDB" id="A0A1E5NZN9"/>
<keyword evidence="2" id="KW-0732">Signal</keyword>
<evidence type="ECO:0000256" key="2">
    <source>
        <dbReference type="SAM" id="SignalP"/>
    </source>
</evidence>
<gene>
    <name evidence="3" type="ORF">BGK67_32395</name>
</gene>
<reference evidence="3 4" key="1">
    <citation type="submission" date="2016-08" db="EMBL/GenBank/DDBJ databases">
        <title>The complete genome of Streptomyces subrutilus 10-1-1.</title>
        <authorList>
            <person name="Chen X."/>
        </authorList>
    </citation>
    <scope>NUCLEOTIDE SEQUENCE [LARGE SCALE GENOMIC DNA]</scope>
    <source>
        <strain evidence="3 4">10-1-1</strain>
    </source>
</reference>
<dbReference type="Proteomes" id="UP000095705">
    <property type="component" value="Unassembled WGS sequence"/>
</dbReference>
<feature type="signal peptide" evidence="2">
    <location>
        <begin position="1"/>
        <end position="16"/>
    </location>
</feature>
<feature type="chain" id="PRO_5038837355" description="Secreted protein" evidence="2">
    <location>
        <begin position="17"/>
        <end position="143"/>
    </location>
</feature>
<evidence type="ECO:0000313" key="4">
    <source>
        <dbReference type="Proteomes" id="UP000095705"/>
    </source>
</evidence>
<name>A0A1E5NZN9_9ACTN</name>
<comment type="caution">
    <text evidence="3">The sequence shown here is derived from an EMBL/GenBank/DDBJ whole genome shotgun (WGS) entry which is preliminary data.</text>
</comment>
<keyword evidence="4" id="KW-1185">Reference proteome</keyword>
<dbReference type="EMBL" id="MEHK01000002">
    <property type="protein sequence ID" value="OEJ22277.1"/>
    <property type="molecule type" value="Genomic_DNA"/>
</dbReference>
<evidence type="ECO:0000256" key="1">
    <source>
        <dbReference type="SAM" id="MobiDB-lite"/>
    </source>
</evidence>
<evidence type="ECO:0008006" key="5">
    <source>
        <dbReference type="Google" id="ProtNLM"/>
    </source>
</evidence>
<organism evidence="3 4">
    <name type="scientific">Streptomyces subrutilus</name>
    <dbReference type="NCBI Taxonomy" id="36818"/>
    <lineage>
        <taxon>Bacteria</taxon>
        <taxon>Bacillati</taxon>
        <taxon>Actinomycetota</taxon>
        <taxon>Actinomycetes</taxon>
        <taxon>Kitasatosporales</taxon>
        <taxon>Streptomycetaceae</taxon>
        <taxon>Streptomyces</taxon>
    </lineage>
</organism>
<feature type="region of interest" description="Disordered" evidence="1">
    <location>
        <begin position="54"/>
        <end position="73"/>
    </location>
</feature>
<sequence length="143" mass="14118">MIAAVVLGIAAPAASAATSAIPAPAARAGAVSHTAGLQQPGTFSLSATGTVTGDLGSGAHGPNSSPGGVADSESAAANKGKAFLELLKRTGGLFKKAADKAKAGRAAFEEWIGQQNWAVRAAWWALSGGAQAYAFDVLANWVG</sequence>
<accession>A0A1E5NZN9</accession>